<dbReference type="Pfam" id="PF01832">
    <property type="entry name" value="Glucosaminidase"/>
    <property type="match status" value="1"/>
</dbReference>
<organism evidence="3">
    <name type="scientific">marine metagenome</name>
    <dbReference type="NCBI Taxonomy" id="408172"/>
    <lineage>
        <taxon>unclassified sequences</taxon>
        <taxon>metagenomes</taxon>
        <taxon>ecological metagenomes</taxon>
    </lineage>
</organism>
<dbReference type="EMBL" id="UINC01050737">
    <property type="protein sequence ID" value="SVB64053.1"/>
    <property type="molecule type" value="Genomic_DNA"/>
</dbReference>
<sequence>KTNSTLLELKKYFKIKTNSILFSSNSKKIVKNSSKSFYYTCVSSLVVITFFFFSPMLINFYNTLLQNNKEIKNESKINLEKVLSGKSIEKQEENDVDIYQVFEDIFEFESIPSDTVRLSAPTILQLFKDTNYTLDDVRRNKFVKPIKLSLLPKEIKMIENTKKRKNLFIQIILPLILEENKQIKFDRKKLFSILNKNNNTNAEIKWLNMKFKQYGIKSKDLLTLKVRMDEIPVSLAIAQAAKETGWGTSRFALEGNALFGQWTYSGEGIKPASIDNDKSHKIMKFQILQASIRAYHRNLNTHSSYRKFRKLRAEARDNDEKLNSLILADSLDQYAATGLEYTKILKQIIKQNSLKDFDDVKLLPTSKKLKNLI</sequence>
<protein>
    <recommendedName>
        <fullName evidence="2">Mannosyl-glycoprotein endo-beta-N-acetylglucosamidase-like domain-containing protein</fullName>
    </recommendedName>
</protein>
<reference evidence="3" key="1">
    <citation type="submission" date="2018-05" db="EMBL/GenBank/DDBJ databases">
        <authorList>
            <person name="Lanie J.A."/>
            <person name="Ng W.-L."/>
            <person name="Kazmierczak K.M."/>
            <person name="Andrzejewski T.M."/>
            <person name="Davidsen T.M."/>
            <person name="Wayne K.J."/>
            <person name="Tettelin H."/>
            <person name="Glass J.I."/>
            <person name="Rusch D."/>
            <person name="Podicherti R."/>
            <person name="Tsui H.-C.T."/>
            <person name="Winkler M.E."/>
        </authorList>
    </citation>
    <scope>NUCLEOTIDE SEQUENCE</scope>
</reference>
<keyword evidence="1" id="KW-0812">Transmembrane</keyword>
<accession>A0A382FP99</accession>
<keyword evidence="1" id="KW-1133">Transmembrane helix</keyword>
<feature type="domain" description="Mannosyl-glycoprotein endo-beta-N-acetylglucosamidase-like" evidence="2">
    <location>
        <begin position="230"/>
        <end position="353"/>
    </location>
</feature>
<dbReference type="InterPro" id="IPR002901">
    <property type="entry name" value="MGlyc_endo_b_GlcNAc-like_dom"/>
</dbReference>
<dbReference type="AlphaFoldDB" id="A0A382FP99"/>
<dbReference type="Gene3D" id="1.10.530.10">
    <property type="match status" value="1"/>
</dbReference>
<keyword evidence="1" id="KW-0472">Membrane</keyword>
<dbReference type="InterPro" id="IPR053195">
    <property type="entry name" value="Bax-like"/>
</dbReference>
<feature type="non-terminal residue" evidence="3">
    <location>
        <position position="1"/>
    </location>
</feature>
<evidence type="ECO:0000256" key="1">
    <source>
        <dbReference type="SAM" id="Phobius"/>
    </source>
</evidence>
<gene>
    <name evidence="3" type="ORF">METZ01_LOCUS216907</name>
</gene>
<feature type="transmembrane region" description="Helical" evidence="1">
    <location>
        <begin position="37"/>
        <end position="61"/>
    </location>
</feature>
<evidence type="ECO:0000259" key="2">
    <source>
        <dbReference type="Pfam" id="PF01832"/>
    </source>
</evidence>
<dbReference type="PANTHER" id="PTHR40572">
    <property type="entry name" value="PROTEIN BAX"/>
    <property type="match status" value="1"/>
</dbReference>
<dbReference type="GO" id="GO:0004040">
    <property type="term" value="F:amidase activity"/>
    <property type="evidence" value="ECO:0007669"/>
    <property type="project" value="InterPro"/>
</dbReference>
<name>A0A382FP99_9ZZZZ</name>
<dbReference type="PANTHER" id="PTHR40572:SF1">
    <property type="entry name" value="PROTEIN BAX"/>
    <property type="match status" value="1"/>
</dbReference>
<evidence type="ECO:0000313" key="3">
    <source>
        <dbReference type="EMBL" id="SVB64053.1"/>
    </source>
</evidence>
<proteinExistence type="predicted"/>